<dbReference type="HOGENOM" id="CLU_2841417_0_0_4"/>
<dbReference type="EMBL" id="FR687361">
    <property type="protein sequence ID" value="CBW77259.1"/>
    <property type="molecule type" value="Genomic_DNA"/>
</dbReference>
<organism evidence="1 2">
    <name type="scientific">Mycetohabitans rhizoxinica (strain DSM 19002 / CIP 109453 / HKI 454)</name>
    <name type="common">Paraburkholderia rhizoxinica</name>
    <dbReference type="NCBI Taxonomy" id="882378"/>
    <lineage>
        <taxon>Bacteria</taxon>
        <taxon>Pseudomonadati</taxon>
        <taxon>Pseudomonadota</taxon>
        <taxon>Betaproteobacteria</taxon>
        <taxon>Burkholderiales</taxon>
        <taxon>Burkholderiaceae</taxon>
        <taxon>Mycetohabitans</taxon>
    </lineage>
</organism>
<dbReference type="KEGG" id="brh:RBRH_00700"/>
<name>E5AVV7_MYCRK</name>
<keyword evidence="1" id="KW-0614">Plasmid</keyword>
<proteinExistence type="predicted"/>
<evidence type="ECO:0000313" key="2">
    <source>
        <dbReference type="Proteomes" id="UP000007437"/>
    </source>
</evidence>
<evidence type="ECO:0000313" key="1">
    <source>
        <dbReference type="EMBL" id="CBW77259.1"/>
    </source>
</evidence>
<dbReference type="AlphaFoldDB" id="E5AVV7"/>
<reference evidence="1 2" key="2">
    <citation type="journal article" date="2011" name="J. Bacteriol.">
        <title>Complete genome sequence of Burkholderia rhizoxinica, an endosymbiont of Rhizopus microsporus.</title>
        <authorList>
            <person name="Lackner G."/>
            <person name="Moebius N."/>
            <person name="Partida-Martinez L."/>
            <person name="Hertweck C."/>
        </authorList>
    </citation>
    <scope>NUCLEOTIDE SEQUENCE [LARGE SCALE GENOMIC DNA]</scope>
    <source>
        <strain evidence="2">DSM 19002 / CIP 109453 / HKI 454</strain>
        <plasmid evidence="1 2">pBRH02</plasmid>
    </source>
</reference>
<gene>
    <name evidence="1" type="ordered locus">RBRH_00700</name>
</gene>
<sequence>MTAFVTPIRNRPSSIKATTMISQNYGVACIEDWQVRNMVKSAAGTLEQPGKRVRAKFGLNTAILG</sequence>
<reference key="1">
    <citation type="submission" date="2010-09" db="EMBL/GenBank/DDBJ databases">
        <title>Complete genome sequence of Burkholderia rhizoxinica, the endosymbiont of the phytopathogenic fungus Rhizopus microsporus.</title>
        <authorList>
            <person name="Lackner G."/>
            <person name="Moebius N."/>
            <person name="Partida-Martinez L.P."/>
            <person name="Hertweck C."/>
        </authorList>
    </citation>
    <scope>NUCLEOTIDE SEQUENCE</scope>
    <source>
        <strain>HKI 454</strain>
    </source>
</reference>
<accession>E5AVV7</accession>
<protein>
    <submittedName>
        <fullName evidence="1">Transposase</fullName>
    </submittedName>
</protein>
<dbReference type="Proteomes" id="UP000007437">
    <property type="component" value="Plasmid pBRH02"/>
</dbReference>
<geneLocation type="plasmid" evidence="1 2">
    <name>pBRH02</name>
</geneLocation>